<dbReference type="SUPFAM" id="SSF54523">
    <property type="entry name" value="Pili subunits"/>
    <property type="match status" value="1"/>
</dbReference>
<keyword evidence="1" id="KW-1133">Transmembrane helix</keyword>
<organism evidence="2 3">
    <name type="scientific">Candidatus Shapirobacteria bacterium GW2011_GWE1_38_10</name>
    <dbReference type="NCBI Taxonomy" id="1618488"/>
    <lineage>
        <taxon>Bacteria</taxon>
        <taxon>Candidatus Shapironibacteriota</taxon>
    </lineage>
</organism>
<dbReference type="NCBIfam" id="TIGR02532">
    <property type="entry name" value="IV_pilin_GFxxxE"/>
    <property type="match status" value="1"/>
</dbReference>
<keyword evidence="1" id="KW-0472">Membrane</keyword>
<proteinExistence type="predicted"/>
<name>A0A0G0KMB2_9BACT</name>
<gene>
    <name evidence="2" type="ORF">US68_C0006G0014</name>
</gene>
<dbReference type="AlphaFoldDB" id="A0A0G0KMB2"/>
<dbReference type="Pfam" id="PF07963">
    <property type="entry name" value="N_methyl"/>
    <property type="match status" value="1"/>
</dbReference>
<dbReference type="EMBL" id="LBTX01000006">
    <property type="protein sequence ID" value="KKQ50334.1"/>
    <property type="molecule type" value="Genomic_DNA"/>
</dbReference>
<comment type="caution">
    <text evidence="2">The sequence shown here is derived from an EMBL/GenBank/DDBJ whole genome shotgun (WGS) entry which is preliminary data.</text>
</comment>
<dbReference type="Gene3D" id="3.30.700.10">
    <property type="entry name" value="Glycoprotein, Type 4 Pilin"/>
    <property type="match status" value="1"/>
</dbReference>
<feature type="transmembrane region" description="Helical" evidence="1">
    <location>
        <begin position="13"/>
        <end position="34"/>
    </location>
</feature>
<dbReference type="InterPro" id="IPR045584">
    <property type="entry name" value="Pilin-like"/>
</dbReference>
<dbReference type="InterPro" id="IPR012902">
    <property type="entry name" value="N_methyl_site"/>
</dbReference>
<sequence>MKKNKKGFSFIELIVVVTIIAVLSVVGVVSYGAINKKSRDSRRISDLANMRMALEAMRQIGTTYPLDSSGLPVGLAPTYMEVLPKDPKSGSYFYTQLSSGYRYTIWAKMEDLGSTTGDYGSGYNYQVNNP</sequence>
<protein>
    <submittedName>
        <fullName evidence="2">General secretion pathway protein G</fullName>
    </submittedName>
</protein>
<evidence type="ECO:0000313" key="2">
    <source>
        <dbReference type="EMBL" id="KKQ50334.1"/>
    </source>
</evidence>
<reference evidence="2 3" key="1">
    <citation type="journal article" date="2015" name="Nature">
        <title>rRNA introns, odd ribosomes, and small enigmatic genomes across a large radiation of phyla.</title>
        <authorList>
            <person name="Brown C.T."/>
            <person name="Hug L.A."/>
            <person name="Thomas B.C."/>
            <person name="Sharon I."/>
            <person name="Castelle C.J."/>
            <person name="Singh A."/>
            <person name="Wilkins M.J."/>
            <person name="Williams K.H."/>
            <person name="Banfield J.F."/>
        </authorList>
    </citation>
    <scope>NUCLEOTIDE SEQUENCE [LARGE SCALE GENOMIC DNA]</scope>
</reference>
<evidence type="ECO:0000313" key="3">
    <source>
        <dbReference type="Proteomes" id="UP000034231"/>
    </source>
</evidence>
<accession>A0A0G0KMB2</accession>
<dbReference type="Proteomes" id="UP000034231">
    <property type="component" value="Unassembled WGS sequence"/>
</dbReference>
<evidence type="ECO:0000256" key="1">
    <source>
        <dbReference type="SAM" id="Phobius"/>
    </source>
</evidence>
<keyword evidence="1" id="KW-0812">Transmembrane</keyword>